<dbReference type="RefSeq" id="WP_284255938.1">
    <property type="nucleotide sequence ID" value="NZ_BSOS01000005.1"/>
</dbReference>
<dbReference type="InterPro" id="IPR002347">
    <property type="entry name" value="SDR_fam"/>
</dbReference>
<protein>
    <submittedName>
        <fullName evidence="4">Oxidoreductase EphD</fullName>
    </submittedName>
</protein>
<gene>
    <name evidence="4" type="ORF">GCM10010909_01260</name>
</gene>
<evidence type="ECO:0000256" key="1">
    <source>
        <dbReference type="ARBA" id="ARBA00006484"/>
    </source>
</evidence>
<name>A0ABQ6A5F7_9PROT</name>
<dbReference type="CDD" id="cd05233">
    <property type="entry name" value="SDR_c"/>
    <property type="match status" value="1"/>
</dbReference>
<evidence type="ECO:0000256" key="2">
    <source>
        <dbReference type="ARBA" id="ARBA00023002"/>
    </source>
</evidence>
<dbReference type="PANTHER" id="PTHR44196">
    <property type="entry name" value="DEHYDROGENASE/REDUCTASE SDR FAMILY MEMBER 7B"/>
    <property type="match status" value="1"/>
</dbReference>
<sequence>MLDIQNKTAFITGAAGGIGLGIARALAREGARVVLADIDTAEVEKSAAALAADGAQTLALSFDVADPAAWPRAKAQAEQVFGPVRILCNNAGVFAAGGPVEDIDPQTWRWLFGINLDAHLHALRIFLPEMRASGEEAHIVNTVSMAGLLATAQTAAYSASKFAALALAQSLRAELEGSRIGISVLCPGYAATRLAATSQQHLPDASRDATDTAAFAAALAKGMAPDEIGASVARAVKSGEFYIFTHPEFREVIEGIQHEQLAAFGAPA</sequence>
<reference evidence="5" key="1">
    <citation type="journal article" date="2019" name="Int. J. Syst. Evol. Microbiol.">
        <title>The Global Catalogue of Microorganisms (GCM) 10K type strain sequencing project: providing services to taxonomists for standard genome sequencing and annotation.</title>
        <authorList>
            <consortium name="The Broad Institute Genomics Platform"/>
            <consortium name="The Broad Institute Genome Sequencing Center for Infectious Disease"/>
            <person name="Wu L."/>
            <person name="Ma J."/>
        </authorList>
    </citation>
    <scope>NUCLEOTIDE SEQUENCE [LARGE SCALE GENOMIC DNA]</scope>
    <source>
        <strain evidence="5">NBRC 112502</strain>
    </source>
</reference>
<dbReference type="PANTHER" id="PTHR44196:SF1">
    <property type="entry name" value="DEHYDROGENASE_REDUCTASE SDR FAMILY MEMBER 7B"/>
    <property type="match status" value="1"/>
</dbReference>
<dbReference type="PRINTS" id="PR00081">
    <property type="entry name" value="GDHRDH"/>
</dbReference>
<evidence type="ECO:0000313" key="5">
    <source>
        <dbReference type="Proteomes" id="UP001156641"/>
    </source>
</evidence>
<dbReference type="Proteomes" id="UP001156641">
    <property type="component" value="Unassembled WGS sequence"/>
</dbReference>
<evidence type="ECO:0000256" key="3">
    <source>
        <dbReference type="RuleBase" id="RU000363"/>
    </source>
</evidence>
<dbReference type="Pfam" id="PF00106">
    <property type="entry name" value="adh_short"/>
    <property type="match status" value="1"/>
</dbReference>
<proteinExistence type="inferred from homology"/>
<dbReference type="Gene3D" id="3.40.50.720">
    <property type="entry name" value="NAD(P)-binding Rossmann-like Domain"/>
    <property type="match status" value="1"/>
</dbReference>
<dbReference type="PRINTS" id="PR00080">
    <property type="entry name" value="SDRFAMILY"/>
</dbReference>
<keyword evidence="5" id="KW-1185">Reference proteome</keyword>
<dbReference type="PROSITE" id="PS00061">
    <property type="entry name" value="ADH_SHORT"/>
    <property type="match status" value="1"/>
</dbReference>
<dbReference type="EMBL" id="BSOS01000005">
    <property type="protein sequence ID" value="GLR65448.1"/>
    <property type="molecule type" value="Genomic_DNA"/>
</dbReference>
<comment type="caution">
    <text evidence="4">The sequence shown here is derived from an EMBL/GenBank/DDBJ whole genome shotgun (WGS) entry which is preliminary data.</text>
</comment>
<accession>A0ABQ6A5F7</accession>
<dbReference type="InterPro" id="IPR036291">
    <property type="entry name" value="NAD(P)-bd_dom_sf"/>
</dbReference>
<evidence type="ECO:0000313" key="4">
    <source>
        <dbReference type="EMBL" id="GLR65448.1"/>
    </source>
</evidence>
<organism evidence="4 5">
    <name type="scientific">Acidocella aquatica</name>
    <dbReference type="NCBI Taxonomy" id="1922313"/>
    <lineage>
        <taxon>Bacteria</taxon>
        <taxon>Pseudomonadati</taxon>
        <taxon>Pseudomonadota</taxon>
        <taxon>Alphaproteobacteria</taxon>
        <taxon>Acetobacterales</taxon>
        <taxon>Acidocellaceae</taxon>
        <taxon>Acidocella</taxon>
    </lineage>
</organism>
<dbReference type="SUPFAM" id="SSF51735">
    <property type="entry name" value="NAD(P)-binding Rossmann-fold domains"/>
    <property type="match status" value="1"/>
</dbReference>
<comment type="similarity">
    <text evidence="1 3">Belongs to the short-chain dehydrogenases/reductases (SDR) family.</text>
</comment>
<dbReference type="InterPro" id="IPR020904">
    <property type="entry name" value="Sc_DH/Rdtase_CS"/>
</dbReference>
<keyword evidence="2" id="KW-0560">Oxidoreductase</keyword>